<dbReference type="Proteomes" id="UP000000238">
    <property type="component" value="Chromosome"/>
</dbReference>
<sequence>MERGYLTTLCLLVFHQIDAAYWKEWEMFQLPGGVQGYLIFNMLALPMLLYGYRQVLLKKRNAVWFSYICAGLGMLTFLIHAGFFLAGYTQFKLPLSIALIIACLVSGLWQFFQTRLFERHQR</sequence>
<dbReference type="KEGG" id="hch:HCH_04660"/>
<dbReference type="AlphaFoldDB" id="Q2SDB5"/>
<keyword evidence="3" id="KW-1185">Reference proteome</keyword>
<feature type="transmembrane region" description="Helical" evidence="1">
    <location>
        <begin position="93"/>
        <end position="112"/>
    </location>
</feature>
<dbReference type="Pfam" id="PF20460">
    <property type="entry name" value="DUF6713"/>
    <property type="match status" value="1"/>
</dbReference>
<dbReference type="EMBL" id="CP000155">
    <property type="protein sequence ID" value="ABC31359.1"/>
    <property type="molecule type" value="Genomic_DNA"/>
</dbReference>
<dbReference type="InterPro" id="IPR046559">
    <property type="entry name" value="DUF6713"/>
</dbReference>
<dbReference type="eggNOG" id="ENOG5032RNB">
    <property type="taxonomic scope" value="Bacteria"/>
</dbReference>
<reference evidence="2 3" key="1">
    <citation type="journal article" date="2005" name="Nucleic Acids Res.">
        <title>Genomic blueprint of Hahella chejuensis, a marine microbe producing an algicidal agent.</title>
        <authorList>
            <person name="Jeong H."/>
            <person name="Yim J.H."/>
            <person name="Lee C."/>
            <person name="Choi S.-H."/>
            <person name="Park Y.K."/>
            <person name="Yoon S.H."/>
            <person name="Hur C.-G."/>
            <person name="Kang H.-Y."/>
            <person name="Kim D."/>
            <person name="Lee H.H."/>
            <person name="Park K.H."/>
            <person name="Park S.-H."/>
            <person name="Park H.-S."/>
            <person name="Lee H.K."/>
            <person name="Oh T.K."/>
            <person name="Kim J.F."/>
        </authorList>
    </citation>
    <scope>NUCLEOTIDE SEQUENCE [LARGE SCALE GENOMIC DNA]</scope>
    <source>
        <strain evidence="2 3">KCTC 2396</strain>
    </source>
</reference>
<gene>
    <name evidence="2" type="ordered locus">HCH_04660</name>
</gene>
<accession>Q2SDB5</accession>
<dbReference type="OrthoDB" id="583174at2"/>
<feature type="transmembrane region" description="Helical" evidence="1">
    <location>
        <begin position="64"/>
        <end position="87"/>
    </location>
</feature>
<feature type="transmembrane region" description="Helical" evidence="1">
    <location>
        <begin position="35"/>
        <end position="52"/>
    </location>
</feature>
<keyword evidence="1" id="KW-1133">Transmembrane helix</keyword>
<evidence type="ECO:0000313" key="3">
    <source>
        <dbReference type="Proteomes" id="UP000000238"/>
    </source>
</evidence>
<keyword evidence="1" id="KW-0812">Transmembrane</keyword>
<organism evidence="2 3">
    <name type="scientific">Hahella chejuensis (strain KCTC 2396)</name>
    <dbReference type="NCBI Taxonomy" id="349521"/>
    <lineage>
        <taxon>Bacteria</taxon>
        <taxon>Pseudomonadati</taxon>
        <taxon>Pseudomonadota</taxon>
        <taxon>Gammaproteobacteria</taxon>
        <taxon>Oceanospirillales</taxon>
        <taxon>Hahellaceae</taxon>
        <taxon>Hahella</taxon>
    </lineage>
</organism>
<protein>
    <submittedName>
        <fullName evidence="2">Uncharacterized protein</fullName>
    </submittedName>
</protein>
<dbReference type="RefSeq" id="WP_011398424.1">
    <property type="nucleotide sequence ID" value="NC_007645.1"/>
</dbReference>
<name>Q2SDB5_HAHCH</name>
<keyword evidence="1" id="KW-0472">Membrane</keyword>
<evidence type="ECO:0000313" key="2">
    <source>
        <dbReference type="EMBL" id="ABC31359.1"/>
    </source>
</evidence>
<evidence type="ECO:0000256" key="1">
    <source>
        <dbReference type="SAM" id="Phobius"/>
    </source>
</evidence>
<dbReference type="HOGENOM" id="CLU_155723_0_0_6"/>
<proteinExistence type="predicted"/>